<dbReference type="STRING" id="1882483.A0A317XRH0"/>
<dbReference type="AlphaFoldDB" id="A0A317XRH0"/>
<evidence type="ECO:0000313" key="3">
    <source>
        <dbReference type="Proteomes" id="UP000246740"/>
    </source>
</evidence>
<dbReference type="InParanoid" id="A0A317XRH0"/>
<name>A0A317XRH0_9BASI</name>
<gene>
    <name evidence="2" type="ORF">BCV70DRAFT_199211</name>
</gene>
<keyword evidence="3" id="KW-1185">Reference proteome</keyword>
<sequence>MAPKRMPKVTSLASGSRGGGQFGPVNAAAYNDYDEAMDDGVELEEKGERFQVGVKAQRFYEQAESLYLRASQLTKSRQQIADATFNTARIQYLLATQFLLPPHNIAMLVKGVSESRKALYHAMPEPGSREDEDPNFLPSPFALDCYTQLGTAVQSLAELVDELDWPSQHLRQQVGVYGGYAEAQDPHPDLATATKLWKEAITIFQATESSQRGVIADQEMSSISDEGHSASMEQQVTTEVPSESVSNLQAETMNEDRSEDSQTALYGYTSSLVSTTSVVDTLLSMISCYTSLLQAATSPDVVESYMRDAREAVACAEALFQPSELPPIDQEDKSTKQQELLRAHLTLRTTYIAKTVEFFESQIPVSNAGLDTIDAELKTAMDKVHSWATRLTDSSAGSAESVKPDVATLCEVGESGQSLCRSALRRAAPMLEEGGTLDEASAAVVPATWTLATASAKLFSAALAALDTSSASKGQAAVLGQANTSTPTSRSRCRILLALSSFALFRSNPVFEALGVPGAIGTRAKLIDNARLYSRKAVTEIGLGWLLRPPTSSTQSRGGVVGGVRAAHGAAVPPGGWESVSLESEATLNLLRALLYRYKINTNDSNRAELESELKTCLNHIGVLARQPVDGSSDLADWLYGQGVKMFVDQIIEELGHRVCAEELVWWQELMAQLQSQ</sequence>
<evidence type="ECO:0000313" key="2">
    <source>
        <dbReference type="EMBL" id="PWZ00847.1"/>
    </source>
</evidence>
<feature type="region of interest" description="Disordered" evidence="1">
    <location>
        <begin position="221"/>
        <end position="261"/>
    </location>
</feature>
<proteinExistence type="predicted"/>
<reference evidence="2 3" key="1">
    <citation type="journal article" date="2018" name="Mol. Biol. Evol.">
        <title>Broad Genomic Sampling Reveals a Smut Pathogenic Ancestry of the Fungal Clade Ustilaginomycotina.</title>
        <authorList>
            <person name="Kijpornyongpan T."/>
            <person name="Mondo S.J."/>
            <person name="Barry K."/>
            <person name="Sandor L."/>
            <person name="Lee J."/>
            <person name="Lipzen A."/>
            <person name="Pangilinan J."/>
            <person name="LaButti K."/>
            <person name="Hainaut M."/>
            <person name="Henrissat B."/>
            <person name="Grigoriev I.V."/>
            <person name="Spatafora J.W."/>
            <person name="Aime M.C."/>
        </authorList>
    </citation>
    <scope>NUCLEOTIDE SEQUENCE [LARGE SCALE GENOMIC DNA]</scope>
    <source>
        <strain evidence="2 3">MCA 3645</strain>
    </source>
</reference>
<protein>
    <submittedName>
        <fullName evidence="2">Uncharacterized protein</fullName>
    </submittedName>
</protein>
<evidence type="ECO:0000256" key="1">
    <source>
        <dbReference type="SAM" id="MobiDB-lite"/>
    </source>
</evidence>
<dbReference type="OrthoDB" id="5328412at2759"/>
<feature type="compositionally biased region" description="Polar residues" evidence="1">
    <location>
        <begin position="231"/>
        <end position="252"/>
    </location>
</feature>
<organism evidence="2 3">
    <name type="scientific">Testicularia cyperi</name>
    <dbReference type="NCBI Taxonomy" id="1882483"/>
    <lineage>
        <taxon>Eukaryota</taxon>
        <taxon>Fungi</taxon>
        <taxon>Dikarya</taxon>
        <taxon>Basidiomycota</taxon>
        <taxon>Ustilaginomycotina</taxon>
        <taxon>Ustilaginomycetes</taxon>
        <taxon>Ustilaginales</taxon>
        <taxon>Anthracoideaceae</taxon>
        <taxon>Testicularia</taxon>
    </lineage>
</organism>
<dbReference type="EMBL" id="KZ819191">
    <property type="protein sequence ID" value="PWZ00847.1"/>
    <property type="molecule type" value="Genomic_DNA"/>
</dbReference>
<dbReference type="Proteomes" id="UP000246740">
    <property type="component" value="Unassembled WGS sequence"/>
</dbReference>
<accession>A0A317XRH0</accession>